<accession>A0A0F9BNR9</accession>
<dbReference type="AlphaFoldDB" id="A0A0F9BNR9"/>
<name>A0A0F9BNR9_9ZZZZ</name>
<evidence type="ECO:0000313" key="1">
    <source>
        <dbReference type="EMBL" id="KKL23534.1"/>
    </source>
</evidence>
<reference evidence="1" key="1">
    <citation type="journal article" date="2015" name="Nature">
        <title>Complex archaea that bridge the gap between prokaryotes and eukaryotes.</title>
        <authorList>
            <person name="Spang A."/>
            <person name="Saw J.H."/>
            <person name="Jorgensen S.L."/>
            <person name="Zaremba-Niedzwiedzka K."/>
            <person name="Martijn J."/>
            <person name="Lind A.E."/>
            <person name="van Eijk R."/>
            <person name="Schleper C."/>
            <person name="Guy L."/>
            <person name="Ettema T.J."/>
        </authorList>
    </citation>
    <scope>NUCLEOTIDE SEQUENCE</scope>
</reference>
<organism evidence="1">
    <name type="scientific">marine sediment metagenome</name>
    <dbReference type="NCBI Taxonomy" id="412755"/>
    <lineage>
        <taxon>unclassified sequences</taxon>
        <taxon>metagenomes</taxon>
        <taxon>ecological metagenomes</taxon>
    </lineage>
</organism>
<protein>
    <submittedName>
        <fullName evidence="1">Uncharacterized protein</fullName>
    </submittedName>
</protein>
<dbReference type="EMBL" id="LAZR01036938">
    <property type="protein sequence ID" value="KKL23534.1"/>
    <property type="molecule type" value="Genomic_DNA"/>
</dbReference>
<feature type="non-terminal residue" evidence="1">
    <location>
        <position position="141"/>
    </location>
</feature>
<comment type="caution">
    <text evidence="1">The sequence shown here is derived from an EMBL/GenBank/DDBJ whole genome shotgun (WGS) entry which is preliminary data.</text>
</comment>
<sequence>MSMAEARFTVTVNGQEYHIVPETFVEGAVRRQAEFAYLGEEDLKSRPDTREFLHNSWIGGAQWEKPLYGRNNLNTYFESGDLSFTDRAGAVQQSAELQPLDSDLDTPSAKLIAWSEDSTDGAITFAWNGSAWQWYKWTAGS</sequence>
<gene>
    <name evidence="1" type="ORF">LCGC14_2424440</name>
</gene>
<proteinExistence type="predicted"/>